<accession>A0A016RV90</accession>
<organism evidence="2 3">
    <name type="scientific">Ancylostoma ceylanicum</name>
    <dbReference type="NCBI Taxonomy" id="53326"/>
    <lineage>
        <taxon>Eukaryota</taxon>
        <taxon>Metazoa</taxon>
        <taxon>Ecdysozoa</taxon>
        <taxon>Nematoda</taxon>
        <taxon>Chromadorea</taxon>
        <taxon>Rhabditida</taxon>
        <taxon>Rhabditina</taxon>
        <taxon>Rhabditomorpha</taxon>
        <taxon>Strongyloidea</taxon>
        <taxon>Ancylostomatidae</taxon>
        <taxon>Ancylostomatinae</taxon>
        <taxon>Ancylostoma</taxon>
    </lineage>
</organism>
<evidence type="ECO:0000313" key="3">
    <source>
        <dbReference type="Proteomes" id="UP000024635"/>
    </source>
</evidence>
<evidence type="ECO:0000313" key="2">
    <source>
        <dbReference type="EMBL" id="EYB82305.1"/>
    </source>
</evidence>
<dbReference type="Proteomes" id="UP000024635">
    <property type="component" value="Unassembled WGS sequence"/>
</dbReference>
<gene>
    <name evidence="2" type="primary">Acey_s0362.g3493</name>
    <name evidence="2" type="ORF">Y032_0362g3493</name>
</gene>
<name>A0A016RV90_9BILA</name>
<feature type="region of interest" description="Disordered" evidence="1">
    <location>
        <begin position="56"/>
        <end position="80"/>
    </location>
</feature>
<comment type="caution">
    <text evidence="2">The sequence shown here is derived from an EMBL/GenBank/DDBJ whole genome shotgun (WGS) entry which is preliminary data.</text>
</comment>
<proteinExistence type="predicted"/>
<keyword evidence="3" id="KW-1185">Reference proteome</keyword>
<dbReference type="EMBL" id="JARK01001698">
    <property type="protein sequence ID" value="EYB82305.1"/>
    <property type="molecule type" value="Genomic_DNA"/>
</dbReference>
<protein>
    <submittedName>
        <fullName evidence="2">Uncharacterized protein</fullName>
    </submittedName>
</protein>
<evidence type="ECO:0000256" key="1">
    <source>
        <dbReference type="SAM" id="MobiDB-lite"/>
    </source>
</evidence>
<dbReference type="AlphaFoldDB" id="A0A016RV90"/>
<reference evidence="3" key="1">
    <citation type="journal article" date="2015" name="Nat. Genet.">
        <title>The genome and transcriptome of the zoonotic hookworm Ancylostoma ceylanicum identify infection-specific gene families.</title>
        <authorList>
            <person name="Schwarz E.M."/>
            <person name="Hu Y."/>
            <person name="Antoshechkin I."/>
            <person name="Miller M.M."/>
            <person name="Sternberg P.W."/>
            <person name="Aroian R.V."/>
        </authorList>
    </citation>
    <scope>NUCLEOTIDE SEQUENCE</scope>
    <source>
        <strain evidence="3">HY135</strain>
    </source>
</reference>
<feature type="compositionally biased region" description="Basic and acidic residues" evidence="1">
    <location>
        <begin position="56"/>
        <end position="72"/>
    </location>
</feature>
<sequence length="80" mass="9088">MCCRCTIKRSPVTPPVTVTTTKTKDLRSLRGTDFDCCFATVCKRSRRTVMTKKISEQMDSHKIKKSSTDQHRTATAPHLE</sequence>